<evidence type="ECO:0000259" key="11">
    <source>
        <dbReference type="PROSITE" id="PS51352"/>
    </source>
</evidence>
<evidence type="ECO:0000256" key="1">
    <source>
        <dbReference type="ARBA" id="ARBA00004496"/>
    </source>
</evidence>
<keyword evidence="6" id="KW-1015">Disulfide bond</keyword>
<dbReference type="FunFam" id="3.40.30.10:FF:000002">
    <property type="entry name" value="Alkyl hydroperoxide reductase C"/>
    <property type="match status" value="1"/>
</dbReference>
<dbReference type="InterPro" id="IPR000866">
    <property type="entry name" value="AhpC/TSA"/>
</dbReference>
<evidence type="ECO:0000256" key="5">
    <source>
        <dbReference type="ARBA" id="ARBA00023002"/>
    </source>
</evidence>
<dbReference type="Pfam" id="PF10417">
    <property type="entry name" value="1-cysPrx_C"/>
    <property type="match status" value="1"/>
</dbReference>
<reference evidence="12" key="2">
    <citation type="submission" date="2021-04" db="EMBL/GenBank/DDBJ databases">
        <authorList>
            <person name="Gilroy R."/>
        </authorList>
    </citation>
    <scope>NUCLEOTIDE SEQUENCE</scope>
    <source>
        <strain evidence="12">ChiHjej11B10-19426</strain>
    </source>
</reference>
<dbReference type="EMBL" id="DXCC01000004">
    <property type="protein sequence ID" value="HIZ14582.1"/>
    <property type="molecule type" value="Genomic_DNA"/>
</dbReference>
<keyword evidence="4" id="KW-0575">Peroxidase</keyword>
<comment type="caution">
    <text evidence="12">The sequence shown here is derived from an EMBL/GenBank/DDBJ whole genome shotgun (WGS) entry which is preliminary data.</text>
</comment>
<proteinExistence type="inferred from homology"/>
<evidence type="ECO:0000256" key="9">
    <source>
        <dbReference type="ARBA" id="ARBA00037420"/>
    </source>
</evidence>
<dbReference type="Pfam" id="PF00578">
    <property type="entry name" value="AhpC-TSA"/>
    <property type="match status" value="1"/>
</dbReference>
<dbReference type="InterPro" id="IPR036249">
    <property type="entry name" value="Thioredoxin-like_sf"/>
</dbReference>
<dbReference type="GO" id="GO:0008379">
    <property type="term" value="F:thioredoxin peroxidase activity"/>
    <property type="evidence" value="ECO:0007669"/>
    <property type="project" value="TreeGrafter"/>
</dbReference>
<evidence type="ECO:0000256" key="8">
    <source>
        <dbReference type="ARBA" id="ARBA00032824"/>
    </source>
</evidence>
<comment type="similarity">
    <text evidence="2">Belongs to the peroxiredoxin family. AhpC/Prx1 subfamily.</text>
</comment>
<dbReference type="GO" id="GO:0006979">
    <property type="term" value="P:response to oxidative stress"/>
    <property type="evidence" value="ECO:0007669"/>
    <property type="project" value="TreeGrafter"/>
</dbReference>
<dbReference type="CDD" id="cd03015">
    <property type="entry name" value="PRX_Typ2cys"/>
    <property type="match status" value="1"/>
</dbReference>
<reference evidence="12" key="1">
    <citation type="journal article" date="2021" name="PeerJ">
        <title>Extensive microbial diversity within the chicken gut microbiome revealed by metagenomics and culture.</title>
        <authorList>
            <person name="Gilroy R."/>
            <person name="Ravi A."/>
            <person name="Getino M."/>
            <person name="Pursley I."/>
            <person name="Horton D.L."/>
            <person name="Alikhan N.F."/>
            <person name="Baker D."/>
            <person name="Gharbi K."/>
            <person name="Hall N."/>
            <person name="Watson M."/>
            <person name="Adriaenssens E.M."/>
            <person name="Foster-Nyarko E."/>
            <person name="Jarju S."/>
            <person name="Secka A."/>
            <person name="Antonio M."/>
            <person name="Oren A."/>
            <person name="Chaudhuri R.R."/>
            <person name="La Ragione R."/>
            <person name="Hildebrand F."/>
            <person name="Pallen M.J."/>
        </authorList>
    </citation>
    <scope>NUCLEOTIDE SEQUENCE</scope>
    <source>
        <strain evidence="12">ChiHjej11B10-19426</strain>
    </source>
</reference>
<dbReference type="SUPFAM" id="SSF52833">
    <property type="entry name" value="Thioredoxin-like"/>
    <property type="match status" value="1"/>
</dbReference>
<name>A0A9D2ILH8_9BACT</name>
<sequence>MRSLIGKKAPAIKATAVVDGNRIENGFSLDRYEGQKYVVLFFYPMDFTFVCPTELHAFQEKLPEFEARNVQVVGCSVDSEYSHLAWLNQPKNKGGIQGVTYPIIADTTKTISENYGVLGGEYLAGDDEELLFEGAPVAYRGLFLIDRSGVVRHMVINDLPLGRNVDEVLRMVDALQHFEEYGEVCPANWAKGREAMNATDEGVSDYLSKH</sequence>
<feature type="domain" description="Thioredoxin" evidence="11">
    <location>
        <begin position="3"/>
        <end position="177"/>
    </location>
</feature>
<evidence type="ECO:0000256" key="2">
    <source>
        <dbReference type="ARBA" id="ARBA00009796"/>
    </source>
</evidence>
<evidence type="ECO:0000313" key="12">
    <source>
        <dbReference type="EMBL" id="HIZ14582.1"/>
    </source>
</evidence>
<dbReference type="InterPro" id="IPR024706">
    <property type="entry name" value="Peroxiredoxin_AhpC-typ"/>
</dbReference>
<dbReference type="AlphaFoldDB" id="A0A9D2ILH8"/>
<organism evidence="12 13">
    <name type="scientific">Candidatus Tidjanibacter faecipullorum</name>
    <dbReference type="NCBI Taxonomy" id="2838766"/>
    <lineage>
        <taxon>Bacteria</taxon>
        <taxon>Pseudomonadati</taxon>
        <taxon>Bacteroidota</taxon>
        <taxon>Bacteroidia</taxon>
        <taxon>Bacteroidales</taxon>
        <taxon>Rikenellaceae</taxon>
        <taxon>Tidjanibacter</taxon>
    </lineage>
</organism>
<keyword evidence="5" id="KW-0560">Oxidoreductase</keyword>
<evidence type="ECO:0000313" key="13">
    <source>
        <dbReference type="Proteomes" id="UP000824014"/>
    </source>
</evidence>
<dbReference type="InterPro" id="IPR019479">
    <property type="entry name" value="Peroxiredoxin_C"/>
</dbReference>
<dbReference type="PROSITE" id="PS51352">
    <property type="entry name" value="THIOREDOXIN_2"/>
    <property type="match status" value="1"/>
</dbReference>
<gene>
    <name evidence="12" type="ORF">H9816_01515</name>
</gene>
<dbReference type="PANTHER" id="PTHR10681">
    <property type="entry name" value="THIOREDOXIN PEROXIDASE"/>
    <property type="match status" value="1"/>
</dbReference>
<accession>A0A9D2ILH8</accession>
<dbReference type="InterPro" id="IPR050217">
    <property type="entry name" value="Peroxiredoxin"/>
</dbReference>
<dbReference type="Proteomes" id="UP000824014">
    <property type="component" value="Unassembled WGS sequence"/>
</dbReference>
<evidence type="ECO:0000256" key="4">
    <source>
        <dbReference type="ARBA" id="ARBA00022559"/>
    </source>
</evidence>
<comment type="subcellular location">
    <subcellularLocation>
        <location evidence="1">Cytoplasm</location>
    </subcellularLocation>
</comment>
<evidence type="ECO:0000256" key="7">
    <source>
        <dbReference type="ARBA" id="ARBA00023284"/>
    </source>
</evidence>
<dbReference type="PANTHER" id="PTHR10681:SF128">
    <property type="entry name" value="THIOREDOXIN-DEPENDENT PEROXIDE REDUCTASE, MITOCHONDRIAL"/>
    <property type="match status" value="1"/>
</dbReference>
<protein>
    <recommendedName>
        <fullName evidence="8">Thioredoxin peroxidase</fullName>
    </recommendedName>
</protein>
<dbReference type="PIRSF" id="PIRSF000239">
    <property type="entry name" value="AHPC"/>
    <property type="match status" value="1"/>
</dbReference>
<dbReference type="GO" id="GO:0005829">
    <property type="term" value="C:cytosol"/>
    <property type="evidence" value="ECO:0007669"/>
    <property type="project" value="TreeGrafter"/>
</dbReference>
<keyword evidence="3" id="KW-0963">Cytoplasm</keyword>
<feature type="active site" description="Cysteine sulfenic acid (-SOH) intermediate; for peroxidase activity" evidence="10">
    <location>
        <position position="51"/>
    </location>
</feature>
<comment type="function">
    <text evidence="9">Thiol-specific peroxidase that catalyzes the reduction of hydrogen peroxide and organic hydroperoxides to water and alcohols, respectively. Plays a role in cell protection against oxidative stress by detoxifying peroxides.</text>
</comment>
<dbReference type="InterPro" id="IPR013766">
    <property type="entry name" value="Thioredoxin_domain"/>
</dbReference>
<dbReference type="GO" id="GO:0042744">
    <property type="term" value="P:hydrogen peroxide catabolic process"/>
    <property type="evidence" value="ECO:0007669"/>
    <property type="project" value="TreeGrafter"/>
</dbReference>
<dbReference type="Gene3D" id="3.40.30.10">
    <property type="entry name" value="Glutaredoxin"/>
    <property type="match status" value="1"/>
</dbReference>
<dbReference type="GO" id="GO:0045454">
    <property type="term" value="P:cell redox homeostasis"/>
    <property type="evidence" value="ECO:0007669"/>
    <property type="project" value="TreeGrafter"/>
</dbReference>
<evidence type="ECO:0000256" key="3">
    <source>
        <dbReference type="ARBA" id="ARBA00022490"/>
    </source>
</evidence>
<dbReference type="GO" id="GO:0033554">
    <property type="term" value="P:cellular response to stress"/>
    <property type="evidence" value="ECO:0007669"/>
    <property type="project" value="TreeGrafter"/>
</dbReference>
<keyword evidence="7" id="KW-0676">Redox-active center</keyword>
<evidence type="ECO:0000256" key="10">
    <source>
        <dbReference type="PIRSR" id="PIRSR000239-1"/>
    </source>
</evidence>
<evidence type="ECO:0000256" key="6">
    <source>
        <dbReference type="ARBA" id="ARBA00023157"/>
    </source>
</evidence>